<evidence type="ECO:0000259" key="2">
    <source>
        <dbReference type="Pfam" id="PF00534"/>
    </source>
</evidence>
<gene>
    <name evidence="3" type="ORF">GRFL_1936</name>
</gene>
<dbReference type="PANTHER" id="PTHR46401:SF2">
    <property type="entry name" value="GLYCOSYLTRANSFERASE WBBK-RELATED"/>
    <property type="match status" value="1"/>
</dbReference>
<dbReference type="Proteomes" id="UP000186230">
    <property type="component" value="Chromosome"/>
</dbReference>
<dbReference type="STRING" id="1229726.GRFL_1936"/>
<dbReference type="Pfam" id="PF00534">
    <property type="entry name" value="Glycos_transf_1"/>
    <property type="match status" value="1"/>
</dbReference>
<dbReference type="GO" id="GO:0016757">
    <property type="term" value="F:glycosyltransferase activity"/>
    <property type="evidence" value="ECO:0007669"/>
    <property type="project" value="InterPro"/>
</dbReference>
<dbReference type="SUPFAM" id="SSF53756">
    <property type="entry name" value="UDP-Glycosyltransferase/glycogen phosphorylase"/>
    <property type="match status" value="1"/>
</dbReference>
<keyword evidence="4" id="KW-1185">Reference proteome</keyword>
<dbReference type="Gene3D" id="3.40.50.2000">
    <property type="entry name" value="Glycogen Phosphorylase B"/>
    <property type="match status" value="1"/>
</dbReference>
<keyword evidence="1 3" id="KW-0808">Transferase</keyword>
<dbReference type="InterPro" id="IPR001296">
    <property type="entry name" value="Glyco_trans_1"/>
</dbReference>
<sequence length="272" mass="31058">MPHGMLDPYFQKAEDRRIKAIRNEVVWRFTEKKAINNADAIFFTCEEELKLARTTFKGYEPKREINVGYGIQKPPKFREEFSIAFGKRLPNLQNNYWLFLSRIHPKKGVDLLIKAYKESVQENSSIPDLVIAGPLNSSYAKEIQKIAGGHSKIHFPGMLVGEEKWGALYNCETFILPSHQENFGIAVVEAMACGKPVLISKNVNIWREISEIKGGWFFKDLTAASIYNSLKEFTLKPKEQIEAAGANAQTGFQRLFNAEKQSEVLLRELQEL</sequence>
<accession>A0A1L7I4Y2</accession>
<proteinExistence type="predicted"/>
<name>A0A1L7I4Y2_9FLAO</name>
<dbReference type="KEGG" id="gfl:GRFL_1936"/>
<protein>
    <submittedName>
        <fullName evidence="3">Glycosyltransferase</fullName>
    </submittedName>
</protein>
<reference evidence="3 4" key="1">
    <citation type="submission" date="2016-07" db="EMBL/GenBank/DDBJ databases">
        <title>Multi-omics approach to identify versatile polysaccharide utilization systems of a marine flavobacterium Gramella flava.</title>
        <authorList>
            <person name="Tang K."/>
        </authorList>
    </citation>
    <scope>NUCLEOTIDE SEQUENCE [LARGE SCALE GENOMIC DNA]</scope>
    <source>
        <strain evidence="3 4">JLT2011</strain>
    </source>
</reference>
<dbReference type="EMBL" id="CP016359">
    <property type="protein sequence ID" value="APU68660.1"/>
    <property type="molecule type" value="Genomic_DNA"/>
</dbReference>
<dbReference type="GO" id="GO:0009103">
    <property type="term" value="P:lipopolysaccharide biosynthetic process"/>
    <property type="evidence" value="ECO:0007669"/>
    <property type="project" value="TreeGrafter"/>
</dbReference>
<evidence type="ECO:0000256" key="1">
    <source>
        <dbReference type="ARBA" id="ARBA00022679"/>
    </source>
</evidence>
<dbReference type="PANTHER" id="PTHR46401">
    <property type="entry name" value="GLYCOSYLTRANSFERASE WBBK-RELATED"/>
    <property type="match status" value="1"/>
</dbReference>
<evidence type="ECO:0000313" key="3">
    <source>
        <dbReference type="EMBL" id="APU68660.1"/>
    </source>
</evidence>
<evidence type="ECO:0000313" key="4">
    <source>
        <dbReference type="Proteomes" id="UP000186230"/>
    </source>
</evidence>
<dbReference type="AlphaFoldDB" id="A0A1L7I4Y2"/>
<organism evidence="3 4">
    <name type="scientific">Christiangramia flava JLT2011</name>
    <dbReference type="NCBI Taxonomy" id="1229726"/>
    <lineage>
        <taxon>Bacteria</taxon>
        <taxon>Pseudomonadati</taxon>
        <taxon>Bacteroidota</taxon>
        <taxon>Flavobacteriia</taxon>
        <taxon>Flavobacteriales</taxon>
        <taxon>Flavobacteriaceae</taxon>
        <taxon>Christiangramia</taxon>
    </lineage>
</organism>
<feature type="domain" description="Glycosyl transferase family 1" evidence="2">
    <location>
        <begin position="87"/>
        <end position="247"/>
    </location>
</feature>